<protein>
    <submittedName>
        <fullName evidence="1">Uncharacterized protein</fullName>
    </submittedName>
</protein>
<evidence type="ECO:0000313" key="1">
    <source>
        <dbReference type="EMBL" id="UEL47337.1"/>
    </source>
</evidence>
<dbReference type="KEGG" id="tem:JW646_17155"/>
<dbReference type="Proteomes" id="UP001198983">
    <property type="component" value="Chromosome"/>
</dbReference>
<evidence type="ECO:0000313" key="2">
    <source>
        <dbReference type="Proteomes" id="UP001198983"/>
    </source>
</evidence>
<sequence length="66" mass="7742">MHDREKLENLNKMLTTLISTCESEILITTRMLIDARSNNQINRLVLEKAFWEGKLEVAKYAKLFSE</sequence>
<dbReference type="RefSeq" id="WP_228415788.1">
    <property type="nucleotide sequence ID" value="NZ_CP081135.1"/>
</dbReference>
<proteinExistence type="predicted"/>
<accession>A0AAX2ZG48</accession>
<dbReference type="AlphaFoldDB" id="A0AAX2ZG48"/>
<gene>
    <name evidence="1" type="ORF">JW646_17155</name>
</gene>
<name>A0AAX2ZG48_9FIRM</name>
<keyword evidence="2" id="KW-1185">Reference proteome</keyword>
<organism evidence="1 2">
    <name type="scientific">Terrisporobacter hibernicus</name>
    <dbReference type="NCBI Taxonomy" id="2813371"/>
    <lineage>
        <taxon>Bacteria</taxon>
        <taxon>Bacillati</taxon>
        <taxon>Bacillota</taxon>
        <taxon>Clostridia</taxon>
        <taxon>Peptostreptococcales</taxon>
        <taxon>Peptostreptococcaceae</taxon>
        <taxon>Terrisporobacter</taxon>
    </lineage>
</organism>
<dbReference type="EMBL" id="CP081135">
    <property type="protein sequence ID" value="UEL47337.1"/>
    <property type="molecule type" value="Genomic_DNA"/>
</dbReference>
<reference evidence="1 2" key="1">
    <citation type="journal article" date="2023" name="Int. J. Syst. Evol. Microbiol.">
        <title>Terrisporobacter hibernicus sp. nov., isolated from bovine faeces in Northern Ireland.</title>
        <authorList>
            <person name="Mitchell M."/>
            <person name="Nguyen S.V."/>
            <person name="Connor M."/>
            <person name="Fairley D.J."/>
            <person name="Donoghue O."/>
            <person name="Marshall H."/>
            <person name="Koolman L."/>
            <person name="McMullan G."/>
            <person name="Schaffer K.E."/>
            <person name="McGrath J.W."/>
            <person name="Fanning S."/>
        </authorList>
    </citation>
    <scope>NUCLEOTIDE SEQUENCE [LARGE SCALE GENOMIC DNA]</scope>
    <source>
        <strain evidence="1 2">MCA3</strain>
    </source>
</reference>